<keyword evidence="3" id="KW-1185">Reference proteome</keyword>
<protein>
    <submittedName>
        <fullName evidence="2">Peroxiredoxin-like family protein</fullName>
    </submittedName>
</protein>
<proteinExistence type="predicted"/>
<comment type="caution">
    <text evidence="2">The sequence shown here is derived from an EMBL/GenBank/DDBJ whole genome shotgun (WGS) entry which is preliminary data.</text>
</comment>
<dbReference type="Gene3D" id="3.40.30.10">
    <property type="entry name" value="Glutaredoxin"/>
    <property type="match status" value="1"/>
</dbReference>
<sequence>MPNTPLPRHPAPALTFPLLGGDTWSLAEQSPDSFTLVVLYRGLHCPVCKSYLQKLVKLRDEYGALGVEVVAVSMDGEARARTSRRDWELADLPLGYDLDAETARRWGLYLSEGIKDGEPERFSEPGLFLVRPDAEVYYAAINSAPWGRPHLASFVKAVKFITENDYPARGELPEGGR</sequence>
<dbReference type="CDD" id="cd02970">
    <property type="entry name" value="PRX_like2"/>
    <property type="match status" value="1"/>
</dbReference>
<dbReference type="InterPro" id="IPR036249">
    <property type="entry name" value="Thioredoxin-like_sf"/>
</dbReference>
<dbReference type="InterPro" id="IPR013766">
    <property type="entry name" value="Thioredoxin_domain"/>
</dbReference>
<dbReference type="PROSITE" id="PS51352">
    <property type="entry name" value="THIOREDOXIN_2"/>
    <property type="match status" value="1"/>
</dbReference>
<reference evidence="2 3" key="1">
    <citation type="submission" date="2024-02" db="EMBL/GenBank/DDBJ databases">
        <title>A novel Gemmatimonadota bacterium.</title>
        <authorList>
            <person name="Du Z.-J."/>
            <person name="Ye Y.-Q."/>
        </authorList>
    </citation>
    <scope>NUCLEOTIDE SEQUENCE [LARGE SCALE GENOMIC DNA]</scope>
    <source>
        <strain evidence="2 3">DH-20</strain>
    </source>
</reference>
<evidence type="ECO:0000313" key="2">
    <source>
        <dbReference type="EMBL" id="MEK9500254.1"/>
    </source>
</evidence>
<dbReference type="EMBL" id="JBBHLI010000002">
    <property type="protein sequence ID" value="MEK9500254.1"/>
    <property type="molecule type" value="Genomic_DNA"/>
</dbReference>
<dbReference type="Pfam" id="PF00578">
    <property type="entry name" value="AhpC-TSA"/>
    <property type="match status" value="1"/>
</dbReference>
<feature type="domain" description="Thioredoxin" evidence="1">
    <location>
        <begin position="5"/>
        <end position="163"/>
    </location>
</feature>
<dbReference type="InterPro" id="IPR000866">
    <property type="entry name" value="AhpC/TSA"/>
</dbReference>
<organism evidence="2 3">
    <name type="scientific">Gaopeijia maritima</name>
    <dbReference type="NCBI Taxonomy" id="3119007"/>
    <lineage>
        <taxon>Bacteria</taxon>
        <taxon>Pseudomonadati</taxon>
        <taxon>Gemmatimonadota</taxon>
        <taxon>Longimicrobiia</taxon>
        <taxon>Gaopeijiales</taxon>
        <taxon>Gaopeijiaceae</taxon>
        <taxon>Gaopeijia</taxon>
    </lineage>
</organism>
<dbReference type="RefSeq" id="WP_405275261.1">
    <property type="nucleotide sequence ID" value="NZ_JBBHLI010000002.1"/>
</dbReference>
<name>A0ABU9E824_9BACT</name>
<dbReference type="Proteomes" id="UP001484239">
    <property type="component" value="Unassembled WGS sequence"/>
</dbReference>
<evidence type="ECO:0000313" key="3">
    <source>
        <dbReference type="Proteomes" id="UP001484239"/>
    </source>
</evidence>
<dbReference type="SUPFAM" id="SSF52833">
    <property type="entry name" value="Thioredoxin-like"/>
    <property type="match status" value="1"/>
</dbReference>
<gene>
    <name evidence="2" type="ORF">WI372_04635</name>
</gene>
<evidence type="ECO:0000259" key="1">
    <source>
        <dbReference type="PROSITE" id="PS51352"/>
    </source>
</evidence>
<accession>A0ABU9E824</accession>